<feature type="region of interest" description="Disordered" evidence="5">
    <location>
        <begin position="38"/>
        <end position="60"/>
    </location>
</feature>
<protein>
    <submittedName>
        <fullName evidence="8">Liprin-beta-1-like</fullName>
    </submittedName>
</protein>
<dbReference type="InterPro" id="IPR037618">
    <property type="entry name" value="LIPB1/2_SAM_2nd"/>
</dbReference>
<accession>A0AAJ7TDQ7</accession>
<feature type="region of interest" description="Disordered" evidence="5">
    <location>
        <begin position="559"/>
        <end position="726"/>
    </location>
</feature>
<evidence type="ECO:0000256" key="1">
    <source>
        <dbReference type="ARBA" id="ARBA00007547"/>
    </source>
</evidence>
<dbReference type="PANTHER" id="PTHR12587:SF14">
    <property type="entry name" value="AT31531P"/>
    <property type="match status" value="1"/>
</dbReference>
<dbReference type="CDD" id="cd09563">
    <property type="entry name" value="SAM_liprin-beta1_2_repeat1"/>
    <property type="match status" value="1"/>
</dbReference>
<dbReference type="FunFam" id="1.10.150.50:FF:000005">
    <property type="entry name" value="Liprin-beta-1 isoform 1"/>
    <property type="match status" value="1"/>
</dbReference>
<keyword evidence="2" id="KW-0677">Repeat</keyword>
<dbReference type="SUPFAM" id="SSF47769">
    <property type="entry name" value="SAM/Pointed domain"/>
    <property type="match status" value="3"/>
</dbReference>
<evidence type="ECO:0000256" key="4">
    <source>
        <dbReference type="SAM" id="Coils"/>
    </source>
</evidence>
<feature type="region of interest" description="Disordered" evidence="5">
    <location>
        <begin position="739"/>
        <end position="763"/>
    </location>
</feature>
<comment type="similarity">
    <text evidence="1">Belongs to the liprin family. Liprin-beta subfamily.</text>
</comment>
<dbReference type="Pfam" id="PF00536">
    <property type="entry name" value="SAM_1"/>
    <property type="match status" value="2"/>
</dbReference>
<evidence type="ECO:0000259" key="6">
    <source>
        <dbReference type="PROSITE" id="PS50105"/>
    </source>
</evidence>
<dbReference type="PROSITE" id="PS50105">
    <property type="entry name" value="SAM_DOMAIN"/>
    <property type="match status" value="2"/>
</dbReference>
<evidence type="ECO:0000313" key="7">
    <source>
        <dbReference type="Proteomes" id="UP001318040"/>
    </source>
</evidence>
<feature type="compositionally biased region" description="Basic residues" evidence="5">
    <location>
        <begin position="683"/>
        <end position="703"/>
    </location>
</feature>
<name>A0AAJ7TDQ7_PETMA</name>
<dbReference type="CDD" id="cd09566">
    <property type="entry name" value="SAM_liprin-beta1_2_repeat2"/>
    <property type="match status" value="1"/>
</dbReference>
<dbReference type="Gene3D" id="1.10.150.50">
    <property type="entry name" value="Transcription Factor, Ets-1"/>
    <property type="match status" value="3"/>
</dbReference>
<feature type="domain" description="SAM" evidence="6">
    <location>
        <begin position="824"/>
        <end position="888"/>
    </location>
</feature>
<sequence length="1172" mass="129452">MRISELRGSKAEYESLLQSTKSELAELRERLSLREDGEKLGAVRRNGATLGGQHGDPSGADEQQMKVLVASLLEANEKQERKISELQEMVQMVGLKKDGYTVVENPDSDRPEYGKIKPQRLHQLNHNHSHERNHVCEEQLGSEEISRGQHTNARRDKTDADQIVAPQIQIATEGTYEINVDRVGAEREHTSREEIGTEETGRYKAGADVMGMNTEQNSVHKICTEPMRRGEIHETQIHGTQMNGTQMNGGQIDLTHMSVSAEQIHREERATAQIYAEKTGAESRRMEHRAAEQMNREQIAAEQMNREQMNREQIAAEQMNREQMNREQIAAEQMNREQMNREQMNREQMNREQMNREQIATGQMGTKEVASQQMNRDEMGRAEINAGNVGTDQINAEQIAKGQIATDQIATGQIPKVEIATEYIATKNIAQERIATDQIGTGQIPEAEIATKHISTIHIAKVQIAKGQIAKDQVATDQIGASDIDTEQMNRDEMVGAQMNAGDLGKEQASAEHPSAEPSVTDETIANQPAADHTTTEPQGQAHAGQELTATGQLESVPLAPRGEEDARSPEVTGAEGTTEEEMEPRPQHVTPCPAGEGTMPDSEATPHGCSSSSDDDGDAWSPSDASAQVDNNGEARTTHAAPAVFTAEPRGHSAARNGDERGPAQARTDQAAATPKDGKFRMSLRRKASFRRLSLFKRRSQKQRGSELASNAGVAEEPGPSSEAQELLERISPATIHLRGIGSTDVPEATPSSPSVERKRRDSSFRRLLNKLRKTPSLGQNGDGLTLGVELRHRSFRAPHCRWSWALDPRASHGELETPFASWGVEQVCGWLSELGLGACVGLARQWVVRGDTLLRATPEDLEQELGLKNPLHRKKLTLALQALGSGEAVGTDALHHTWVMRWLDDVGLPQYKEQFHEARVDGRMLHYITTEDLLLLKVTNLLHHLSIKRAVQVLRLNHFQPDCFIRSAPEGAGEAGDVSRWPNERVMRWLRSVDLGEFAPNLRGSGVHGGLMIFEPRFSVETLASLLSIPPGKTLLRRHLSTSFSLLVGREAQRDKQAAADADGWAPLSVSARVKAQRRRGFVRGRQETKGAAADFTEYLCPMELGWGPSQGSPPESPLYGLTGTPLRRGRSQDELDCIDETGSSESVVRKLGEFSHDIENLTTSLLHED</sequence>
<dbReference type="InterPro" id="IPR013761">
    <property type="entry name" value="SAM/pointed_sf"/>
</dbReference>
<dbReference type="InterPro" id="IPR037617">
    <property type="entry name" value="LIPB1/2_SAM_1"/>
</dbReference>
<dbReference type="InterPro" id="IPR001660">
    <property type="entry name" value="SAM"/>
</dbReference>
<dbReference type="GO" id="GO:0007528">
    <property type="term" value="P:neuromuscular junction development"/>
    <property type="evidence" value="ECO:0007669"/>
    <property type="project" value="TreeGrafter"/>
</dbReference>
<dbReference type="GO" id="GO:0048786">
    <property type="term" value="C:presynaptic active zone"/>
    <property type="evidence" value="ECO:0007669"/>
    <property type="project" value="TreeGrafter"/>
</dbReference>
<feature type="coiled-coil region" evidence="4">
    <location>
        <begin position="3"/>
        <end position="30"/>
    </location>
</feature>
<organism evidence="7 8">
    <name type="scientific">Petromyzon marinus</name>
    <name type="common">Sea lamprey</name>
    <dbReference type="NCBI Taxonomy" id="7757"/>
    <lineage>
        <taxon>Eukaryota</taxon>
        <taxon>Metazoa</taxon>
        <taxon>Chordata</taxon>
        <taxon>Craniata</taxon>
        <taxon>Vertebrata</taxon>
        <taxon>Cyclostomata</taxon>
        <taxon>Hyperoartia</taxon>
        <taxon>Petromyzontiformes</taxon>
        <taxon>Petromyzontidae</taxon>
        <taxon>Petromyzon</taxon>
    </lineage>
</organism>
<evidence type="ECO:0000256" key="3">
    <source>
        <dbReference type="ARBA" id="ARBA00023054"/>
    </source>
</evidence>
<dbReference type="KEGG" id="pmrn:116945645"/>
<dbReference type="InterPro" id="IPR029515">
    <property type="entry name" value="Liprin"/>
</dbReference>
<reference evidence="8" key="1">
    <citation type="submission" date="2025-08" db="UniProtKB">
        <authorList>
            <consortium name="RefSeq"/>
        </authorList>
    </citation>
    <scope>IDENTIFICATION</scope>
    <source>
        <tissue evidence="8">Sperm</tissue>
    </source>
</reference>
<dbReference type="Proteomes" id="UP001318040">
    <property type="component" value="Chromosome 24"/>
</dbReference>
<dbReference type="RefSeq" id="XP_032816058.1">
    <property type="nucleotide sequence ID" value="XM_032960167.1"/>
</dbReference>
<keyword evidence="3 4" id="KW-0175">Coiled coil</keyword>
<evidence type="ECO:0000313" key="8">
    <source>
        <dbReference type="RefSeq" id="XP_032816058.1"/>
    </source>
</evidence>
<proteinExistence type="inferred from homology"/>
<gene>
    <name evidence="8" type="primary">LOC116945645</name>
</gene>
<keyword evidence="7" id="KW-1185">Reference proteome</keyword>
<dbReference type="Pfam" id="PF07647">
    <property type="entry name" value="SAM_2"/>
    <property type="match status" value="1"/>
</dbReference>
<dbReference type="AlphaFoldDB" id="A0AAJ7TDQ7"/>
<feature type="domain" description="SAM" evidence="6">
    <location>
        <begin position="901"/>
        <end position="959"/>
    </location>
</feature>
<dbReference type="SMART" id="SM00454">
    <property type="entry name" value="SAM"/>
    <property type="match status" value="3"/>
</dbReference>
<evidence type="ECO:0000256" key="2">
    <source>
        <dbReference type="ARBA" id="ARBA00022737"/>
    </source>
</evidence>
<evidence type="ECO:0000256" key="5">
    <source>
        <dbReference type="SAM" id="MobiDB-lite"/>
    </source>
</evidence>
<dbReference type="PANTHER" id="PTHR12587">
    <property type="entry name" value="LAR INTERACTING PROTEIN LIP -RELATED PROTEIN"/>
    <property type="match status" value="1"/>
</dbReference>